<dbReference type="Proteomes" id="UP000827092">
    <property type="component" value="Unassembled WGS sequence"/>
</dbReference>
<name>A0AAV6VB13_9ARAC</name>
<sequence length="199" mass="21825">MDYLNASLFINSSLSPFIINDTSIVVWDNHTTGLLPLPPSSMKSQKYFWIGISFVGGLAIGFIMYILYFCLQKYVLSQIMDEPELRQYGISNLSFVGDDSRMSFTDPPPDYATIVSRNNSENGGASSDQKETGGFFSRLFKRSSGGANSNGTAASGVDEPPPSYSSVVPHIDADFSVRWQAADDGISFERTECPPSELQ</sequence>
<keyword evidence="2" id="KW-1133">Transmembrane helix</keyword>
<evidence type="ECO:0000256" key="1">
    <source>
        <dbReference type="SAM" id="MobiDB-lite"/>
    </source>
</evidence>
<keyword evidence="2" id="KW-0812">Transmembrane</keyword>
<feature type="compositionally biased region" description="Low complexity" evidence="1">
    <location>
        <begin position="146"/>
        <end position="156"/>
    </location>
</feature>
<feature type="region of interest" description="Disordered" evidence="1">
    <location>
        <begin position="146"/>
        <end position="167"/>
    </location>
</feature>
<keyword evidence="4" id="KW-1185">Reference proteome</keyword>
<dbReference type="EMBL" id="JAFNEN010000128">
    <property type="protein sequence ID" value="KAG8193164.1"/>
    <property type="molecule type" value="Genomic_DNA"/>
</dbReference>
<evidence type="ECO:0000313" key="3">
    <source>
        <dbReference type="EMBL" id="KAG8193164.1"/>
    </source>
</evidence>
<reference evidence="3 4" key="1">
    <citation type="journal article" date="2022" name="Nat. Ecol. Evol.">
        <title>A masculinizing supergene underlies an exaggerated male reproductive morph in a spider.</title>
        <authorList>
            <person name="Hendrickx F."/>
            <person name="De Corte Z."/>
            <person name="Sonet G."/>
            <person name="Van Belleghem S.M."/>
            <person name="Kostlbacher S."/>
            <person name="Vangestel C."/>
        </authorList>
    </citation>
    <scope>NUCLEOTIDE SEQUENCE [LARGE SCALE GENOMIC DNA]</scope>
    <source>
        <strain evidence="3">W744_W776</strain>
    </source>
</reference>
<gene>
    <name evidence="3" type="ORF">JTE90_006992</name>
</gene>
<keyword evidence="2" id="KW-0472">Membrane</keyword>
<evidence type="ECO:0000313" key="4">
    <source>
        <dbReference type="Proteomes" id="UP000827092"/>
    </source>
</evidence>
<comment type="caution">
    <text evidence="3">The sequence shown here is derived from an EMBL/GenBank/DDBJ whole genome shotgun (WGS) entry which is preliminary data.</text>
</comment>
<proteinExistence type="predicted"/>
<feature type="transmembrane region" description="Helical" evidence="2">
    <location>
        <begin position="47"/>
        <end position="71"/>
    </location>
</feature>
<evidence type="ECO:0000256" key="2">
    <source>
        <dbReference type="SAM" id="Phobius"/>
    </source>
</evidence>
<protein>
    <submittedName>
        <fullName evidence="3">Uncharacterized protein</fullName>
    </submittedName>
</protein>
<organism evidence="3 4">
    <name type="scientific">Oedothorax gibbosus</name>
    <dbReference type="NCBI Taxonomy" id="931172"/>
    <lineage>
        <taxon>Eukaryota</taxon>
        <taxon>Metazoa</taxon>
        <taxon>Ecdysozoa</taxon>
        <taxon>Arthropoda</taxon>
        <taxon>Chelicerata</taxon>
        <taxon>Arachnida</taxon>
        <taxon>Araneae</taxon>
        <taxon>Araneomorphae</taxon>
        <taxon>Entelegynae</taxon>
        <taxon>Araneoidea</taxon>
        <taxon>Linyphiidae</taxon>
        <taxon>Erigoninae</taxon>
        <taxon>Oedothorax</taxon>
    </lineage>
</organism>
<dbReference type="AlphaFoldDB" id="A0AAV6VB13"/>
<accession>A0AAV6VB13</accession>